<name>A0ABT6AE91_9ACTN</name>
<dbReference type="SUPFAM" id="SSF81606">
    <property type="entry name" value="PP2C-like"/>
    <property type="match status" value="1"/>
</dbReference>
<dbReference type="Gene3D" id="3.60.40.10">
    <property type="entry name" value="PPM-type phosphatase domain"/>
    <property type="match status" value="1"/>
</dbReference>
<comment type="caution">
    <text evidence="2">The sequence shown here is derived from an EMBL/GenBank/DDBJ whole genome shotgun (WGS) entry which is preliminary data.</text>
</comment>
<protein>
    <submittedName>
        <fullName evidence="2">SpoIIE family protein phosphatase</fullName>
    </submittedName>
</protein>
<gene>
    <name evidence="2" type="ORF">P3H78_30940</name>
</gene>
<sequence>MAETSTRHAAGTQAITVGMARRPGTEPPCADGYDLQRRGQRVCAAVVDGAGHDAAVVRYAQAVPPVITHIGMTMGGLAALTTAGQMAHAYDTPPHVSAVYARMEPGQPTAIHWIGDCRAYAWDGAALTQWSTDQSMGQYLRRNGVAVDLAAAHDNWSRTGLAQAGAGMCRETQIPEHVRLVLLMTDGIPDQVDPETMERLCRAHEADPQALADALTAAAQADADGYRDDATVIALLRQPA</sequence>
<organism evidence="2 3">
    <name type="scientific">Streptomyces tropicalis</name>
    <dbReference type="NCBI Taxonomy" id="3034234"/>
    <lineage>
        <taxon>Bacteria</taxon>
        <taxon>Bacillati</taxon>
        <taxon>Actinomycetota</taxon>
        <taxon>Actinomycetes</taxon>
        <taxon>Kitasatosporales</taxon>
        <taxon>Streptomycetaceae</taxon>
        <taxon>Streptomyces</taxon>
    </lineage>
</organism>
<reference evidence="2 3" key="1">
    <citation type="submission" date="2023-03" db="EMBL/GenBank/DDBJ databases">
        <title>Draft genome sequence of Streptomyces sp. K1PA1 isolated from peat swamp forest in Thailand.</title>
        <authorList>
            <person name="Klaysubun C."/>
            <person name="Duangmal K."/>
        </authorList>
    </citation>
    <scope>NUCLEOTIDE SEQUENCE [LARGE SCALE GENOMIC DNA]</scope>
    <source>
        <strain evidence="2 3">K1PA1</strain>
    </source>
</reference>
<dbReference type="EMBL" id="JARJBB010000034">
    <property type="protein sequence ID" value="MDF3302949.1"/>
    <property type="molecule type" value="Genomic_DNA"/>
</dbReference>
<evidence type="ECO:0000313" key="2">
    <source>
        <dbReference type="EMBL" id="MDF3302949.1"/>
    </source>
</evidence>
<dbReference type="InterPro" id="IPR036457">
    <property type="entry name" value="PPM-type-like_dom_sf"/>
</dbReference>
<dbReference type="RefSeq" id="WP_276112499.1">
    <property type="nucleotide sequence ID" value="NZ_JARJBB010000034.1"/>
</dbReference>
<proteinExistence type="predicted"/>
<feature type="region of interest" description="Disordered" evidence="1">
    <location>
        <begin position="1"/>
        <end position="32"/>
    </location>
</feature>
<keyword evidence="3" id="KW-1185">Reference proteome</keyword>
<dbReference type="Proteomes" id="UP001221150">
    <property type="component" value="Unassembled WGS sequence"/>
</dbReference>
<evidence type="ECO:0000256" key="1">
    <source>
        <dbReference type="SAM" id="MobiDB-lite"/>
    </source>
</evidence>
<evidence type="ECO:0000313" key="3">
    <source>
        <dbReference type="Proteomes" id="UP001221150"/>
    </source>
</evidence>
<accession>A0ABT6AE91</accession>